<evidence type="ECO:0000256" key="8">
    <source>
        <dbReference type="ARBA" id="ARBA00023114"/>
    </source>
</evidence>
<dbReference type="Pfam" id="PF13609">
    <property type="entry name" value="Porin_4"/>
    <property type="match status" value="1"/>
</dbReference>
<evidence type="ECO:0000256" key="4">
    <source>
        <dbReference type="ARBA" id="ARBA00022452"/>
    </source>
</evidence>
<dbReference type="GO" id="GO:0046930">
    <property type="term" value="C:pore complex"/>
    <property type="evidence" value="ECO:0007669"/>
    <property type="project" value="UniProtKB-KW"/>
</dbReference>
<dbReference type="PRINTS" id="PR00184">
    <property type="entry name" value="NEISSPPORIN"/>
</dbReference>
<dbReference type="GO" id="GO:0009279">
    <property type="term" value="C:cell outer membrane"/>
    <property type="evidence" value="ECO:0007669"/>
    <property type="project" value="UniProtKB-SubCell"/>
</dbReference>
<keyword evidence="10" id="KW-0998">Cell outer membrane</keyword>
<keyword evidence="4" id="KW-1134">Transmembrane beta strand</keyword>
<evidence type="ECO:0000256" key="2">
    <source>
        <dbReference type="ARBA" id="ARBA00011233"/>
    </source>
</evidence>
<dbReference type="GO" id="GO:0006811">
    <property type="term" value="P:monoatomic ion transport"/>
    <property type="evidence" value="ECO:0007669"/>
    <property type="project" value="UniProtKB-KW"/>
</dbReference>
<dbReference type="Proteomes" id="UP000189627">
    <property type="component" value="Chromosome 2"/>
</dbReference>
<dbReference type="InterPro" id="IPR023614">
    <property type="entry name" value="Porin_dom_sf"/>
</dbReference>
<keyword evidence="9" id="KW-0472">Membrane</keyword>
<organism evidence="13 14">
    <name type="scientific">Cupriavidus necator</name>
    <name type="common">Alcaligenes eutrophus</name>
    <name type="synonym">Ralstonia eutropha</name>
    <dbReference type="NCBI Taxonomy" id="106590"/>
    <lineage>
        <taxon>Bacteria</taxon>
        <taxon>Pseudomonadati</taxon>
        <taxon>Pseudomonadota</taxon>
        <taxon>Betaproteobacteria</taxon>
        <taxon>Burkholderiales</taxon>
        <taxon>Burkholderiaceae</taxon>
        <taxon>Cupriavidus</taxon>
    </lineage>
</organism>
<feature type="domain" description="Porin" evidence="12">
    <location>
        <begin position="10"/>
        <end position="319"/>
    </location>
</feature>
<evidence type="ECO:0000256" key="11">
    <source>
        <dbReference type="SAM" id="SignalP"/>
    </source>
</evidence>
<proteinExistence type="predicted"/>
<evidence type="ECO:0000313" key="14">
    <source>
        <dbReference type="Proteomes" id="UP000189627"/>
    </source>
</evidence>
<dbReference type="KEGG" id="cuh:BJN34_28790"/>
<evidence type="ECO:0000256" key="3">
    <source>
        <dbReference type="ARBA" id="ARBA00022448"/>
    </source>
</evidence>
<dbReference type="Gene3D" id="2.40.160.10">
    <property type="entry name" value="Porin"/>
    <property type="match status" value="1"/>
</dbReference>
<evidence type="ECO:0000256" key="1">
    <source>
        <dbReference type="ARBA" id="ARBA00004571"/>
    </source>
</evidence>
<keyword evidence="3" id="KW-0813">Transport</keyword>
<dbReference type="RefSeq" id="WP_078200196.1">
    <property type="nucleotide sequence ID" value="NZ_CP017758.1"/>
</dbReference>
<dbReference type="InterPro" id="IPR033900">
    <property type="entry name" value="Gram_neg_porin_domain"/>
</dbReference>
<dbReference type="AlphaFoldDB" id="A0A1U9UZP2"/>
<feature type="chain" id="PRO_5013182941" evidence="11">
    <location>
        <begin position="23"/>
        <end position="355"/>
    </location>
</feature>
<dbReference type="OrthoDB" id="8952625at2"/>
<keyword evidence="8" id="KW-0626">Porin</keyword>
<name>A0A1U9UZP2_CUPNE</name>
<dbReference type="EMBL" id="CP017758">
    <property type="protein sequence ID" value="AQV97867.1"/>
    <property type="molecule type" value="Genomic_DNA"/>
</dbReference>
<comment type="subcellular location">
    <subcellularLocation>
        <location evidence="1">Cell outer membrane</location>
        <topology evidence="1">Multi-pass membrane protein</topology>
    </subcellularLocation>
</comment>
<dbReference type="SUPFAM" id="SSF56935">
    <property type="entry name" value="Porins"/>
    <property type="match status" value="1"/>
</dbReference>
<evidence type="ECO:0000256" key="9">
    <source>
        <dbReference type="ARBA" id="ARBA00023136"/>
    </source>
</evidence>
<evidence type="ECO:0000256" key="5">
    <source>
        <dbReference type="ARBA" id="ARBA00022692"/>
    </source>
</evidence>
<feature type="signal peptide" evidence="11">
    <location>
        <begin position="1"/>
        <end position="22"/>
    </location>
</feature>
<comment type="subunit">
    <text evidence="2">Homotrimer.</text>
</comment>
<evidence type="ECO:0000259" key="12">
    <source>
        <dbReference type="Pfam" id="PF13609"/>
    </source>
</evidence>
<evidence type="ECO:0000256" key="6">
    <source>
        <dbReference type="ARBA" id="ARBA00022729"/>
    </source>
</evidence>
<keyword evidence="6 11" id="KW-0732">Signal</keyword>
<gene>
    <name evidence="13" type="ORF">BJN34_28790</name>
</gene>
<dbReference type="PANTHER" id="PTHR34501:SF9">
    <property type="entry name" value="MAJOR OUTER MEMBRANE PROTEIN P.IA"/>
    <property type="match status" value="1"/>
</dbReference>
<dbReference type="PANTHER" id="PTHR34501">
    <property type="entry name" value="PROTEIN YDDL-RELATED"/>
    <property type="match status" value="1"/>
</dbReference>
<evidence type="ECO:0000256" key="7">
    <source>
        <dbReference type="ARBA" id="ARBA00023065"/>
    </source>
</evidence>
<reference evidence="14" key="1">
    <citation type="submission" date="2017-02" db="EMBL/GenBank/DDBJ databases">
        <title>Complete genome sequence of Cupriavidus necator strain NH9, a 3-chlorobenzoate degrader.</title>
        <authorList>
            <person name="Moriuchi R."/>
            <person name="Dohra H."/>
            <person name="Ogawa N."/>
        </authorList>
    </citation>
    <scope>NUCLEOTIDE SEQUENCE [LARGE SCALE GENOMIC DNA]</scope>
    <source>
        <strain evidence="14">NH9</strain>
    </source>
</reference>
<dbReference type="InterPro" id="IPR002299">
    <property type="entry name" value="Porin_Neis"/>
</dbReference>
<dbReference type="CDD" id="cd00342">
    <property type="entry name" value="gram_neg_porins"/>
    <property type="match status" value="1"/>
</dbReference>
<keyword evidence="7" id="KW-0406">Ion transport</keyword>
<protein>
    <submittedName>
        <fullName evidence="13">Porin</fullName>
    </submittedName>
</protein>
<evidence type="ECO:0000256" key="10">
    <source>
        <dbReference type="ARBA" id="ARBA00023237"/>
    </source>
</evidence>
<dbReference type="InterPro" id="IPR050298">
    <property type="entry name" value="Gram-neg_bact_OMP"/>
</dbReference>
<accession>A0A1U9UZP2</accession>
<keyword evidence="5" id="KW-0812">Transmembrane</keyword>
<dbReference type="GO" id="GO:0015288">
    <property type="term" value="F:porin activity"/>
    <property type="evidence" value="ECO:0007669"/>
    <property type="project" value="UniProtKB-KW"/>
</dbReference>
<sequence length="355" mass="37205">MGIKSGLTSAAVLAISSGTSFAQSSVTLYGVTDVGIEYLSNAPSANGGKNLVRMSSGNLSTSRWGILGAEDLGGGLKAIFQLESGIAVDSGSNNGGSRLFDRAALVGLSSQKYGTLRLGRQTTPMYDLSALLDPMAISVRYSLYSSDPIVTGRADNAVKYNISFGGLTAAALYSFGRTGAGEVPGDFRIDRNIGGSLYYQTGALSAGLVYDEFQGSTIATQDKKDRRLLLGGTYEFGSMKAFAGYRWLNGSANGNVRSNLYFTGLRYAATGALSLTGAAYYTDTRQSNADPLMLVASADYAFSKRTDAYLTLGYVRNKGGSQLGLNGFNATSGSPTSVWPGSNQTGAVLGIRHKF</sequence>
<evidence type="ECO:0000313" key="13">
    <source>
        <dbReference type="EMBL" id="AQV97867.1"/>
    </source>
</evidence>